<reference evidence="1 2" key="1">
    <citation type="submission" date="2014-02" db="EMBL/GenBank/DDBJ databases">
        <title>The small core and large imbalanced accessory genome model reveals a collaborative survival strategy of Sorangium cellulosum strains in nature.</title>
        <authorList>
            <person name="Han K."/>
            <person name="Peng R."/>
            <person name="Blom J."/>
            <person name="Li Y.-Z."/>
        </authorList>
    </citation>
    <scope>NUCLEOTIDE SEQUENCE [LARGE SCALE GENOMIC DNA]</scope>
    <source>
        <strain evidence="1 2">So0008-312</strain>
    </source>
</reference>
<dbReference type="RefSeq" id="WP_061608660.1">
    <property type="nucleotide sequence ID" value="NZ_JEMA01000501.1"/>
</dbReference>
<proteinExistence type="predicted"/>
<evidence type="ECO:0000313" key="2">
    <source>
        <dbReference type="Proteomes" id="UP000075260"/>
    </source>
</evidence>
<dbReference type="AlphaFoldDB" id="A0A150QN77"/>
<accession>A0A150QN77</accession>
<gene>
    <name evidence="1" type="ORF">BE15_21085</name>
</gene>
<name>A0A150QN77_SORCE</name>
<evidence type="ECO:0000313" key="1">
    <source>
        <dbReference type="EMBL" id="KYF69098.1"/>
    </source>
</evidence>
<organism evidence="1 2">
    <name type="scientific">Sorangium cellulosum</name>
    <name type="common">Polyangium cellulosum</name>
    <dbReference type="NCBI Taxonomy" id="56"/>
    <lineage>
        <taxon>Bacteria</taxon>
        <taxon>Pseudomonadati</taxon>
        <taxon>Myxococcota</taxon>
        <taxon>Polyangia</taxon>
        <taxon>Polyangiales</taxon>
        <taxon>Polyangiaceae</taxon>
        <taxon>Sorangium</taxon>
    </lineage>
</organism>
<comment type="caution">
    <text evidence="1">The sequence shown here is derived from an EMBL/GenBank/DDBJ whole genome shotgun (WGS) entry which is preliminary data.</text>
</comment>
<protein>
    <submittedName>
        <fullName evidence="1">Uncharacterized protein</fullName>
    </submittedName>
</protein>
<sequence length="68" mass="7307">MSPRRDSTTAAVRQAALLEGDPSGGRFFAPVVESDTITDEERDALAKAADGTWIPHEKVVAEVSARRP</sequence>
<dbReference type="Proteomes" id="UP000075260">
    <property type="component" value="Unassembled WGS sequence"/>
</dbReference>
<dbReference type="EMBL" id="JEMA01000501">
    <property type="protein sequence ID" value="KYF69098.1"/>
    <property type="molecule type" value="Genomic_DNA"/>
</dbReference>